<accession>A0A0S2VZQ6</accession>
<dbReference type="EMBL" id="CP011307">
    <property type="protein sequence ID" value="ALP92595.1"/>
    <property type="molecule type" value="Genomic_DNA"/>
</dbReference>
<reference evidence="2" key="2">
    <citation type="submission" date="2015-04" db="EMBL/GenBank/DDBJ databases">
        <title>A butyrogenic pathway from the amino acid lysine in a human gut commensal.</title>
        <authorList>
            <person name="de Vos W.M."/>
            <person name="Bui N.T.P."/>
            <person name="Plugge C.M."/>
            <person name="Ritari J."/>
        </authorList>
    </citation>
    <scope>NUCLEOTIDE SEQUENCE [LARGE SCALE GENOMIC DNA]</scope>
    <source>
        <strain evidence="2">AF211</strain>
    </source>
</reference>
<evidence type="ECO:0000313" key="2">
    <source>
        <dbReference type="Proteomes" id="UP000064844"/>
    </source>
</evidence>
<dbReference type="KEGG" id="ibu:IB211_00199"/>
<organism evidence="1 2">
    <name type="scientific">Intestinimonas butyriciproducens</name>
    <dbReference type="NCBI Taxonomy" id="1297617"/>
    <lineage>
        <taxon>Bacteria</taxon>
        <taxon>Bacillati</taxon>
        <taxon>Bacillota</taxon>
        <taxon>Clostridia</taxon>
        <taxon>Eubacteriales</taxon>
        <taxon>Intestinimonas</taxon>
    </lineage>
</organism>
<dbReference type="STRING" id="1297617.IB211_00199"/>
<dbReference type="Proteomes" id="UP000064844">
    <property type="component" value="Chromosome"/>
</dbReference>
<reference evidence="1 2" key="1">
    <citation type="journal article" date="2015" name="Nat. Commun.">
        <title>Production of butyrate from lysine and the Amadori product fructoselysine by a human gut commensal.</title>
        <authorList>
            <person name="Bui T.P."/>
            <person name="Ritari J."/>
            <person name="Boeren S."/>
            <person name="de Waard P."/>
            <person name="Plugge C.M."/>
            <person name="de Vos W.M."/>
        </authorList>
    </citation>
    <scope>NUCLEOTIDE SEQUENCE [LARGE SCALE GENOMIC DNA]</scope>
    <source>
        <strain evidence="1 2">AF211</strain>
    </source>
</reference>
<name>A0A0S2VZQ6_9FIRM</name>
<sequence length="74" mass="8500">MIFLVSIQKAARYIRLFRHRHSPVSSSRSVRFTAASPSLRIKFILKYYALQYKTAAPICQVGFFRCTLGFGVVK</sequence>
<proteinExistence type="predicted"/>
<dbReference type="AlphaFoldDB" id="A0A0S2VZQ6"/>
<evidence type="ECO:0000313" key="1">
    <source>
        <dbReference type="EMBL" id="ALP92595.1"/>
    </source>
</evidence>
<gene>
    <name evidence="1" type="ORF">IB211_00199</name>
</gene>
<protein>
    <submittedName>
        <fullName evidence="1">Uncharacterized protein</fullName>
    </submittedName>
</protein>
<keyword evidence="2" id="KW-1185">Reference proteome</keyword>